<dbReference type="SUPFAM" id="SSF48371">
    <property type="entry name" value="ARM repeat"/>
    <property type="match status" value="1"/>
</dbReference>
<keyword evidence="7" id="KW-0653">Protein transport</keyword>
<accession>A0AAW0GA25</accession>
<keyword evidence="8" id="KW-0539">Nucleus</keyword>
<dbReference type="InterPro" id="IPR040122">
    <property type="entry name" value="Importin_beta"/>
</dbReference>
<dbReference type="InterPro" id="IPR016024">
    <property type="entry name" value="ARM-type_fold"/>
</dbReference>
<keyword evidence="5" id="KW-0963">Cytoplasm</keyword>
<dbReference type="AlphaFoldDB" id="A0AAW0GA25"/>
<dbReference type="PROSITE" id="PS50166">
    <property type="entry name" value="IMPORTIN_B_NT"/>
    <property type="match status" value="1"/>
</dbReference>
<dbReference type="InterPro" id="IPR058584">
    <property type="entry name" value="IMB1_TNPO1-like_TPR"/>
</dbReference>
<dbReference type="InterPro" id="IPR000225">
    <property type="entry name" value="Armadillo"/>
</dbReference>
<evidence type="ECO:0000256" key="5">
    <source>
        <dbReference type="ARBA" id="ARBA00022490"/>
    </source>
</evidence>
<comment type="similarity">
    <text evidence="3">Belongs to the importin beta family. Importin beta-1 subfamily.</text>
</comment>
<keyword evidence="15" id="KW-1185">Reference proteome</keyword>
<evidence type="ECO:0000256" key="7">
    <source>
        <dbReference type="ARBA" id="ARBA00022927"/>
    </source>
</evidence>
<dbReference type="Gene3D" id="1.25.10.10">
    <property type="entry name" value="Leucine-rich Repeat Variant"/>
    <property type="match status" value="1"/>
</dbReference>
<evidence type="ECO:0000256" key="11">
    <source>
        <dbReference type="PROSITE-ProRule" id="PRU00103"/>
    </source>
</evidence>
<sequence length="862" mass="95498">MNAGELLANTLSPDQHTREDATQKLENASRENYPAYMHMLSTELAKENSLAHVRNAAGLALKNALTAKDANRQLEYSNRWIALDPESRQKIKQQSLMTLSSSLKQIGTVGAQVVQAIAIVELPHNQWPDLIELLLSFMNQDNNVNLRVATLQAIGFICESIKPEVLQSRSNEILTAVIHGARKEEPAPEVQLAAIHALYNSLEFVQDNFEREGERNYIMQVVCEATQSGTIPVQVGAFECLVKVMTLYYDKMGFYMERALFGLTVMGMKHAEEQIALQAIDFWATVCEIELEIHYDNLEAQEYGESPEQENKYFAKIALPEIAPVLLELLLRQDEDADEDDWNVAKAASTALLALASAVNDAIVPIAVPFIEANIRSPDWHRREAAIMTFGSILEGPDPVVLTPLVNQALPILIDMMTDSHVLVRDTVAWTLGRISDLLVSTIQPDIHLQPLVTALVTGLQDQPRIVANSAWALQNLAEQLSYTEDGQAAANNPLSPYYDGVVQALLRTTETANGEGNYRAHAYEAVGSYVTNAPSDQITVVQNTAVTFLQRLEHMLSVQNQIIGIDDRNEWNDLVTHFCAGLITIIRKLEDGIQPLADRIMTLILQLIQSAGKTSTIVEDAFMVVSAMINSLEQNFSPYLNAFLPYLYSALKAHEEAELCNVAIGIIGDICRSLGEQSAQYASAFMNVLFENLQSDVLNRNVKIPILTVFGDIALAIGPSFEPFLNSAMAVLRQAGSLQVNPLDQELTEYASQLREGILEAYTGVVAGFKNTDKVSIILPYIPEMLELIQRSLADTDRQEPVMKACYGLLGDIAEAFRSGQIKELLLAEWIASELRQKGRMSGEVRKNLRYARESVKLATA</sequence>
<evidence type="ECO:0000256" key="10">
    <source>
        <dbReference type="ARBA" id="ARBA00083566"/>
    </source>
</evidence>
<protein>
    <recommendedName>
        <fullName evidence="9">Importin-95</fullName>
    </recommendedName>
    <alternativeName>
        <fullName evidence="10">Karyopherin-95</fullName>
    </alternativeName>
</protein>
<comment type="caution">
    <text evidence="14">The sequence shown here is derived from an EMBL/GenBank/DDBJ whole genome shotgun (WGS) entry which is preliminary data.</text>
</comment>
<dbReference type="InterPro" id="IPR021133">
    <property type="entry name" value="HEAT_type_2"/>
</dbReference>
<dbReference type="PROSITE" id="PS50077">
    <property type="entry name" value="HEAT_REPEAT"/>
    <property type="match status" value="2"/>
</dbReference>
<evidence type="ECO:0000313" key="15">
    <source>
        <dbReference type="Proteomes" id="UP001385951"/>
    </source>
</evidence>
<dbReference type="SMART" id="SM00913">
    <property type="entry name" value="IBN_N"/>
    <property type="match status" value="1"/>
</dbReference>
<evidence type="ECO:0000256" key="3">
    <source>
        <dbReference type="ARBA" id="ARBA00010907"/>
    </source>
</evidence>
<evidence type="ECO:0000259" key="13">
    <source>
        <dbReference type="PROSITE" id="PS50166"/>
    </source>
</evidence>
<evidence type="ECO:0000256" key="8">
    <source>
        <dbReference type="ARBA" id="ARBA00023242"/>
    </source>
</evidence>
<dbReference type="InterPro" id="IPR011989">
    <property type="entry name" value="ARM-like"/>
</dbReference>
<gene>
    <name evidence="14" type="ORF">QCA50_008037</name>
</gene>
<name>A0AAW0GA25_9APHY</name>
<evidence type="ECO:0000256" key="12">
    <source>
        <dbReference type="SAM" id="MobiDB-lite"/>
    </source>
</evidence>
<proteinExistence type="inferred from homology"/>
<dbReference type="InterPro" id="IPR001494">
    <property type="entry name" value="Importin-beta_N"/>
</dbReference>
<dbReference type="FunFam" id="1.25.10.10:FF:000027">
    <property type="entry name" value="Importin subunit beta-1"/>
    <property type="match status" value="1"/>
</dbReference>
<evidence type="ECO:0000256" key="2">
    <source>
        <dbReference type="ARBA" id="ARBA00004496"/>
    </source>
</evidence>
<dbReference type="GO" id="GO:0005635">
    <property type="term" value="C:nuclear envelope"/>
    <property type="evidence" value="ECO:0007669"/>
    <property type="project" value="UniProtKB-SubCell"/>
</dbReference>
<dbReference type="EMBL" id="JASBNA010000010">
    <property type="protein sequence ID" value="KAK7688499.1"/>
    <property type="molecule type" value="Genomic_DNA"/>
</dbReference>
<organism evidence="14 15">
    <name type="scientific">Cerrena zonata</name>
    <dbReference type="NCBI Taxonomy" id="2478898"/>
    <lineage>
        <taxon>Eukaryota</taxon>
        <taxon>Fungi</taxon>
        <taxon>Dikarya</taxon>
        <taxon>Basidiomycota</taxon>
        <taxon>Agaricomycotina</taxon>
        <taxon>Agaricomycetes</taxon>
        <taxon>Polyporales</taxon>
        <taxon>Cerrenaceae</taxon>
        <taxon>Cerrena</taxon>
    </lineage>
</organism>
<reference evidence="14 15" key="1">
    <citation type="submission" date="2022-09" db="EMBL/GenBank/DDBJ databases">
        <authorList>
            <person name="Palmer J.M."/>
        </authorList>
    </citation>
    <scope>NUCLEOTIDE SEQUENCE [LARGE SCALE GENOMIC DNA]</scope>
    <source>
        <strain evidence="14 15">DSM 7382</strain>
    </source>
</reference>
<evidence type="ECO:0000256" key="1">
    <source>
        <dbReference type="ARBA" id="ARBA00004259"/>
    </source>
</evidence>
<dbReference type="Pfam" id="PF03810">
    <property type="entry name" value="IBN_N"/>
    <property type="match status" value="1"/>
</dbReference>
<dbReference type="GO" id="GO:0006606">
    <property type="term" value="P:protein import into nucleus"/>
    <property type="evidence" value="ECO:0007669"/>
    <property type="project" value="InterPro"/>
</dbReference>
<dbReference type="Pfam" id="PF25574">
    <property type="entry name" value="TPR_IMB1"/>
    <property type="match status" value="1"/>
</dbReference>
<evidence type="ECO:0000256" key="4">
    <source>
        <dbReference type="ARBA" id="ARBA00022448"/>
    </source>
</evidence>
<keyword evidence="4" id="KW-0813">Transport</keyword>
<dbReference type="PANTHER" id="PTHR10527">
    <property type="entry name" value="IMPORTIN BETA"/>
    <property type="match status" value="1"/>
</dbReference>
<dbReference type="GO" id="GO:0031267">
    <property type="term" value="F:small GTPase binding"/>
    <property type="evidence" value="ECO:0007669"/>
    <property type="project" value="InterPro"/>
</dbReference>
<comment type="subcellular location">
    <subcellularLocation>
        <location evidence="2">Cytoplasm</location>
    </subcellularLocation>
    <subcellularLocation>
        <location evidence="1">Nucleus envelope</location>
    </subcellularLocation>
</comment>
<dbReference type="GO" id="GO:0005737">
    <property type="term" value="C:cytoplasm"/>
    <property type="evidence" value="ECO:0007669"/>
    <property type="project" value="UniProtKB-SubCell"/>
</dbReference>
<dbReference type="Pfam" id="PF13513">
    <property type="entry name" value="HEAT_EZ"/>
    <property type="match status" value="1"/>
</dbReference>
<feature type="domain" description="Importin N-terminal" evidence="13">
    <location>
        <begin position="21"/>
        <end position="101"/>
    </location>
</feature>
<keyword evidence="6" id="KW-0677">Repeat</keyword>
<feature type="region of interest" description="Disordered" evidence="12">
    <location>
        <begin position="1"/>
        <end position="21"/>
    </location>
</feature>
<evidence type="ECO:0000256" key="6">
    <source>
        <dbReference type="ARBA" id="ARBA00022737"/>
    </source>
</evidence>
<evidence type="ECO:0000313" key="14">
    <source>
        <dbReference type="EMBL" id="KAK7688499.1"/>
    </source>
</evidence>
<evidence type="ECO:0000256" key="9">
    <source>
        <dbReference type="ARBA" id="ARBA00079884"/>
    </source>
</evidence>
<feature type="repeat" description="HEAT" evidence="11">
    <location>
        <begin position="130"/>
        <end position="169"/>
    </location>
</feature>
<dbReference type="SMART" id="SM00185">
    <property type="entry name" value="ARM"/>
    <property type="match status" value="4"/>
</dbReference>
<dbReference type="Proteomes" id="UP001385951">
    <property type="component" value="Unassembled WGS sequence"/>
</dbReference>
<feature type="repeat" description="HEAT" evidence="11">
    <location>
        <begin position="409"/>
        <end position="446"/>
    </location>
</feature>